<dbReference type="EMBL" id="HACM01000068">
    <property type="protein sequence ID" value="CRZ00510.1"/>
    <property type="molecule type" value="Transcribed_RNA"/>
</dbReference>
<accession>A0A0H5QEY4</accession>
<protein>
    <recommendedName>
        <fullName evidence="3">Sfi1 spindle body domain-containing protein</fullName>
    </recommendedName>
</protein>
<feature type="region of interest" description="Disordered" evidence="1">
    <location>
        <begin position="122"/>
        <end position="157"/>
    </location>
</feature>
<feature type="non-terminal residue" evidence="2">
    <location>
        <position position="368"/>
    </location>
</feature>
<feature type="non-terminal residue" evidence="2">
    <location>
        <position position="1"/>
    </location>
</feature>
<reference evidence="2" key="1">
    <citation type="submission" date="2015-04" db="EMBL/GenBank/DDBJ databases">
        <title>The genome sequence of the plant pathogenic Rhizarian Plasmodiophora brassicae reveals insights in its biotrophic life cycle and the origin of chitin synthesis.</title>
        <authorList>
            <person name="Schwelm A."/>
            <person name="Fogelqvist J."/>
            <person name="Knaust A."/>
            <person name="Julke S."/>
            <person name="Lilja T."/>
            <person name="Dhandapani V."/>
            <person name="Bonilla-Rosso G."/>
            <person name="Karlsson M."/>
            <person name="Shevchenko A."/>
            <person name="Choi S.R."/>
            <person name="Kim H.G."/>
            <person name="Park J.Y."/>
            <person name="Lim Y.P."/>
            <person name="Ludwig-Muller J."/>
            <person name="Dixelius C."/>
        </authorList>
    </citation>
    <scope>NUCLEOTIDE SEQUENCE</scope>
    <source>
        <tissue evidence="2">Potato root galls</tissue>
    </source>
</reference>
<evidence type="ECO:0008006" key="3">
    <source>
        <dbReference type="Google" id="ProtNLM"/>
    </source>
</evidence>
<feature type="compositionally biased region" description="Basic and acidic residues" evidence="1">
    <location>
        <begin position="130"/>
        <end position="156"/>
    </location>
</feature>
<evidence type="ECO:0000313" key="2">
    <source>
        <dbReference type="EMBL" id="CRZ00510.1"/>
    </source>
</evidence>
<sequence length="368" mass="42932">ISPDEFNLLSSIVSQAQLDRGSSSSPTLCDILNIFHNIDQKCAMDPASDTRLYDAIMKISQLPQDDWQKKLEMVRILLHNPPSVGPEPSESVPKPYSKLVISRICPASSGILDNLPIKRWFDPGESAPEPAERGAEVTAEVDDRQEQGYDRDEGKKTHTTINITPAMVFKFWRKYACEQRSSQQDQHHQISGWAKAVALFRHILSRRVLLAWRNIMSDRQTSLSNLNAKSKTRHCLRYWRNSFLSLVRERTSLLLAVNYWYSHSITNVMRSWRHIAHSTAMIRSQRLFNMMSAHFSSWTLLCRTRIDVTHKRISIVFTHIRKIKARSLNEWRNCTTLRCNERELFRIALRRQCTRFIQIWRIALAHHR</sequence>
<dbReference type="AlphaFoldDB" id="A0A0H5QEY4"/>
<proteinExistence type="predicted"/>
<evidence type="ECO:0000256" key="1">
    <source>
        <dbReference type="SAM" id="MobiDB-lite"/>
    </source>
</evidence>
<name>A0A0H5QEY4_9EUKA</name>
<organism evidence="2">
    <name type="scientific">Spongospora subterranea</name>
    <dbReference type="NCBI Taxonomy" id="70186"/>
    <lineage>
        <taxon>Eukaryota</taxon>
        <taxon>Sar</taxon>
        <taxon>Rhizaria</taxon>
        <taxon>Endomyxa</taxon>
        <taxon>Phytomyxea</taxon>
        <taxon>Plasmodiophorida</taxon>
        <taxon>Plasmodiophoridae</taxon>
        <taxon>Spongospora</taxon>
    </lineage>
</organism>